<name>A0A645G2G0_9ZZZZ</name>
<dbReference type="Pfam" id="PF02585">
    <property type="entry name" value="PIG-L"/>
    <property type="match status" value="1"/>
</dbReference>
<accession>A0A645G2G0</accession>
<dbReference type="EC" id="3.5.1.-" evidence="1"/>
<dbReference type="Gene3D" id="3.40.50.10320">
    <property type="entry name" value="LmbE-like"/>
    <property type="match status" value="1"/>
</dbReference>
<reference evidence="1" key="1">
    <citation type="submission" date="2019-08" db="EMBL/GenBank/DDBJ databases">
        <authorList>
            <person name="Kucharzyk K."/>
            <person name="Murdoch R.W."/>
            <person name="Higgins S."/>
            <person name="Loffler F."/>
        </authorList>
    </citation>
    <scope>NUCLEOTIDE SEQUENCE</scope>
</reference>
<dbReference type="PANTHER" id="PTHR12993">
    <property type="entry name" value="N-ACETYLGLUCOSAMINYL-PHOSPHATIDYLINOSITOL DE-N-ACETYLASE-RELATED"/>
    <property type="match status" value="1"/>
</dbReference>
<gene>
    <name evidence="1" type="primary">bshB1_10</name>
    <name evidence="1" type="ORF">SDC9_168407</name>
</gene>
<dbReference type="InterPro" id="IPR024078">
    <property type="entry name" value="LmbE-like_dom_sf"/>
</dbReference>
<dbReference type="GO" id="GO:0016811">
    <property type="term" value="F:hydrolase activity, acting on carbon-nitrogen (but not peptide) bonds, in linear amides"/>
    <property type="evidence" value="ECO:0007669"/>
    <property type="project" value="TreeGrafter"/>
</dbReference>
<organism evidence="1">
    <name type="scientific">bioreactor metagenome</name>
    <dbReference type="NCBI Taxonomy" id="1076179"/>
    <lineage>
        <taxon>unclassified sequences</taxon>
        <taxon>metagenomes</taxon>
        <taxon>ecological metagenomes</taxon>
    </lineage>
</organism>
<dbReference type="PANTHER" id="PTHR12993:SF28">
    <property type="entry name" value="LMBE FAMILY PROTEIN"/>
    <property type="match status" value="1"/>
</dbReference>
<comment type="caution">
    <text evidence="1">The sequence shown here is derived from an EMBL/GenBank/DDBJ whole genome shotgun (WGS) entry which is preliminary data.</text>
</comment>
<evidence type="ECO:0000313" key="1">
    <source>
        <dbReference type="EMBL" id="MPN21028.1"/>
    </source>
</evidence>
<keyword evidence="1" id="KW-0378">Hydrolase</keyword>
<sequence>MVFEPEGWNESMKILVILAHPDDPEFFFGATLARWSQQGHEIRYCLLTKGQKGAPDLSRCADELTALRVVEQKAAAASLGVCSVEFLDYVDGEVVPDLAMQKKIVRVIRRWQPQILVTSDPLNLFPTDTRINHPDHRAAGQAVVDAAFPAVGNPMFFPELIKDEGLQPHSVDEIWLSATAQPNLQMDVTEQFETKLAAIHCHRSQISIPFEQFDAMMRQRLVMDSETGKEVFKEQFKRLKLV</sequence>
<dbReference type="SUPFAM" id="SSF102588">
    <property type="entry name" value="LmbE-like"/>
    <property type="match status" value="1"/>
</dbReference>
<protein>
    <submittedName>
        <fullName evidence="1">N-acetyl-alpha-D-glucosaminyl L-malate deacetylase 1</fullName>
        <ecNumber evidence="1">3.5.1.-</ecNumber>
    </submittedName>
</protein>
<dbReference type="InterPro" id="IPR003737">
    <property type="entry name" value="GlcNAc_PI_deacetylase-related"/>
</dbReference>
<dbReference type="AlphaFoldDB" id="A0A645G2G0"/>
<dbReference type="EMBL" id="VSSQ01068899">
    <property type="protein sequence ID" value="MPN21028.1"/>
    <property type="molecule type" value="Genomic_DNA"/>
</dbReference>
<proteinExistence type="predicted"/>